<reference evidence="2" key="1">
    <citation type="submission" date="2021-04" db="EMBL/GenBank/DDBJ databases">
        <title>Pseudonocardia sp. nov., isolated from sandy soil of mangrove forest.</title>
        <authorList>
            <person name="Zan Z."/>
            <person name="Huang R."/>
            <person name="Liu W."/>
        </authorList>
    </citation>
    <scope>NUCLEOTIDE SEQUENCE</scope>
    <source>
        <strain evidence="2">S2-4</strain>
    </source>
</reference>
<name>A0ABT1A5A4_9PSEU</name>
<accession>A0ABT1A5A4</accession>
<dbReference type="InterPro" id="IPR016195">
    <property type="entry name" value="Pol/histidinol_Pase-like"/>
</dbReference>
<dbReference type="NCBIfam" id="NF038032">
    <property type="entry name" value="CehA_McbA_metalo"/>
    <property type="match status" value="1"/>
</dbReference>
<evidence type="ECO:0000313" key="2">
    <source>
        <dbReference type="EMBL" id="MCO1658195.1"/>
    </source>
</evidence>
<feature type="domain" description="Polymerase/histidinol phosphatase N-terminal" evidence="1">
    <location>
        <begin position="41"/>
        <end position="120"/>
    </location>
</feature>
<dbReference type="InterPro" id="IPR003141">
    <property type="entry name" value="Pol/His_phosphatase_N"/>
</dbReference>
<proteinExistence type="predicted"/>
<dbReference type="PANTHER" id="PTHR42924:SF3">
    <property type="entry name" value="POLYMERASE_HISTIDINOL PHOSPHATASE N-TERMINAL DOMAIN-CONTAINING PROTEIN"/>
    <property type="match status" value="1"/>
</dbReference>
<keyword evidence="3" id="KW-1185">Reference proteome</keyword>
<dbReference type="EMBL" id="JAGSOV010000051">
    <property type="protein sequence ID" value="MCO1658195.1"/>
    <property type="molecule type" value="Genomic_DNA"/>
</dbReference>
<gene>
    <name evidence="2" type="ORF">KDL28_24340</name>
</gene>
<dbReference type="InterPro" id="IPR052018">
    <property type="entry name" value="PHP_domain"/>
</dbReference>
<dbReference type="SUPFAM" id="SSF89550">
    <property type="entry name" value="PHP domain-like"/>
    <property type="match status" value="1"/>
</dbReference>
<sequence length="415" mass="44802">MVNGPEDASDGLLIAATPAEHADDDRRSLVLPGSGERLLHADLHNHTLLSDGAGRPEDAFGSMRAAGLDVAALTDHAHGPSVSRLTIDDADWHYLGELAEAADEPGAFVAIRGFEWTSPTLGHMNVWGGRHWTRPLPLAADGARRGYAVPAGPPEDPTAVAAFYDWLHADADDAAGGGSDALVSFNHPGRERARFGRFRFDGRIVERVVGLEMFNRGDDYLFERVDVGGTSPLVECLDSGWRVGLIGVTDEHSPHWGFPPDLGRTGIWSRGLDRASVREAMLRRRLFATRERGLRVDAVAHTAAGPRPMGSRVEHERGDLRFELDVHGAAWTGRTVRVQVLQTGAPLPVVVAETEVVVPEAGTSAVVAPVDRGDGNWVVLRVTDPGERGDPRARRFPGYRSAGRAVAYLSPFFLG</sequence>
<evidence type="ECO:0000313" key="3">
    <source>
        <dbReference type="Proteomes" id="UP001165283"/>
    </source>
</evidence>
<protein>
    <submittedName>
        <fullName evidence="2">CehA/McbA family metallohydrolase</fullName>
    </submittedName>
</protein>
<evidence type="ECO:0000259" key="1">
    <source>
        <dbReference type="SMART" id="SM00481"/>
    </source>
</evidence>
<dbReference type="Proteomes" id="UP001165283">
    <property type="component" value="Unassembled WGS sequence"/>
</dbReference>
<dbReference type="SMART" id="SM00481">
    <property type="entry name" value="POLIIIAc"/>
    <property type="match status" value="1"/>
</dbReference>
<dbReference type="Gene3D" id="3.20.20.140">
    <property type="entry name" value="Metal-dependent hydrolases"/>
    <property type="match status" value="1"/>
</dbReference>
<dbReference type="RefSeq" id="WP_252441872.1">
    <property type="nucleotide sequence ID" value="NZ_JAGSOV010000051.1"/>
</dbReference>
<dbReference type="PANTHER" id="PTHR42924">
    <property type="entry name" value="EXONUCLEASE"/>
    <property type="match status" value="1"/>
</dbReference>
<organism evidence="2 3">
    <name type="scientific">Pseudonocardia humida</name>
    <dbReference type="NCBI Taxonomy" id="2800819"/>
    <lineage>
        <taxon>Bacteria</taxon>
        <taxon>Bacillati</taxon>
        <taxon>Actinomycetota</taxon>
        <taxon>Actinomycetes</taxon>
        <taxon>Pseudonocardiales</taxon>
        <taxon>Pseudonocardiaceae</taxon>
        <taxon>Pseudonocardia</taxon>
    </lineage>
</organism>
<comment type="caution">
    <text evidence="2">The sequence shown here is derived from an EMBL/GenBank/DDBJ whole genome shotgun (WGS) entry which is preliminary data.</text>
</comment>